<dbReference type="OrthoDB" id="442947at2759"/>
<dbReference type="STRING" id="1509407.A0A0L1IQ83"/>
<dbReference type="PROSITE" id="PS51792">
    <property type="entry name" value="YIPPEE"/>
    <property type="match status" value="1"/>
</dbReference>
<gene>
    <name evidence="7" type="ORF">ANOM_010239</name>
</gene>
<dbReference type="RefSeq" id="XP_015402587.1">
    <property type="nucleotide sequence ID" value="XM_015555495.1"/>
</dbReference>
<evidence type="ECO:0000256" key="2">
    <source>
        <dbReference type="ARBA" id="ARBA00022723"/>
    </source>
</evidence>
<keyword evidence="8" id="KW-1185">Reference proteome</keyword>
<dbReference type="InterPro" id="IPR036291">
    <property type="entry name" value="NAD(P)-bd_dom_sf"/>
</dbReference>
<proteinExistence type="inferred from homology"/>
<comment type="caution">
    <text evidence="7">The sequence shown here is derived from an EMBL/GenBank/DDBJ whole genome shotgun (WGS) entry which is preliminary data.</text>
</comment>
<sequence>MGLAYNVYLTSNKIFGCRQCKTHLADYDDIISRNFRGQHGKAYLFNNVVNITQSEAVERSMTTGRHVVRDIACRQCRETVGWKYDKAYETSEKYKEGKFILEEELFEHFQSWRKAKALNGALCFALADFENRVSQHISFGVFEVIRLESILDILYPLCFNSRACEIYNLYKMTTENKMRAVVFHSPYKVAVEERPIPKIQDAGDIVVKVTYTALCGSDLHTFRGIEPAGTGFVMGHEVTGEAVEVGSGVKSIQKGDMVVSAFTTSCGECFYCKQGFSSRCEKSVLFGCDHLDGAQAEYVRIPNADGTVMKTPEGVEEKYLVLMADIFPTGYFAASNAFKGYTPEQISEQTVVLIGCGPVGLCALINALEFKPKHLLAVDSIPSRLELARSLGAEPWNFQQDREGLDKRVKELTNGRGADAVIEVVGLSPALRTGFDLLRPWGTISSVGVHNGEIHGQETMHMTKT</sequence>
<dbReference type="AlphaFoldDB" id="A0A0L1IQ83"/>
<keyword evidence="2 5" id="KW-0479">Metal-binding</keyword>
<dbReference type="PROSITE" id="PS00059">
    <property type="entry name" value="ADH_ZINC"/>
    <property type="match status" value="1"/>
</dbReference>
<dbReference type="GO" id="GO:0016491">
    <property type="term" value="F:oxidoreductase activity"/>
    <property type="evidence" value="ECO:0007669"/>
    <property type="project" value="UniProtKB-KW"/>
</dbReference>
<dbReference type="InterPro" id="IPR002328">
    <property type="entry name" value="ADH_Zn_CS"/>
</dbReference>
<protein>
    <recommendedName>
        <fullName evidence="6">Yippee domain-containing protein</fullName>
    </recommendedName>
</protein>
<accession>A0A0L1IQ83</accession>
<evidence type="ECO:0000313" key="8">
    <source>
        <dbReference type="Proteomes" id="UP000037505"/>
    </source>
</evidence>
<dbReference type="SUPFAM" id="SSF50129">
    <property type="entry name" value="GroES-like"/>
    <property type="match status" value="1"/>
</dbReference>
<evidence type="ECO:0000256" key="1">
    <source>
        <dbReference type="ARBA" id="ARBA00001947"/>
    </source>
</evidence>
<dbReference type="InterPro" id="IPR034751">
    <property type="entry name" value="Yippee"/>
</dbReference>
<comment type="cofactor">
    <cofactor evidence="1 5">
        <name>Zn(2+)</name>
        <dbReference type="ChEBI" id="CHEBI:29105"/>
    </cofactor>
</comment>
<dbReference type="Gene3D" id="3.90.180.10">
    <property type="entry name" value="Medium-chain alcohol dehydrogenases, catalytic domain"/>
    <property type="match status" value="1"/>
</dbReference>
<dbReference type="InterPro" id="IPR013154">
    <property type="entry name" value="ADH-like_N"/>
</dbReference>
<dbReference type="InterPro" id="IPR011032">
    <property type="entry name" value="GroES-like_sf"/>
</dbReference>
<evidence type="ECO:0000259" key="6">
    <source>
        <dbReference type="PROSITE" id="PS51792"/>
    </source>
</evidence>
<dbReference type="Pfam" id="PF00107">
    <property type="entry name" value="ADH_zinc_N"/>
    <property type="match status" value="1"/>
</dbReference>
<evidence type="ECO:0000313" key="7">
    <source>
        <dbReference type="EMBL" id="KNG81664.1"/>
    </source>
</evidence>
<dbReference type="Proteomes" id="UP000037505">
    <property type="component" value="Unassembled WGS sequence"/>
</dbReference>
<dbReference type="PANTHER" id="PTHR42813">
    <property type="entry name" value="ZINC-TYPE ALCOHOL DEHYDROGENASE-LIKE"/>
    <property type="match status" value="1"/>
</dbReference>
<organism evidence="7 8">
    <name type="scientific">Aspergillus nomiae NRRL (strain ATCC 15546 / NRRL 13137 / CBS 260.88 / M93)</name>
    <dbReference type="NCBI Taxonomy" id="1509407"/>
    <lineage>
        <taxon>Eukaryota</taxon>
        <taxon>Fungi</taxon>
        <taxon>Dikarya</taxon>
        <taxon>Ascomycota</taxon>
        <taxon>Pezizomycotina</taxon>
        <taxon>Eurotiomycetes</taxon>
        <taxon>Eurotiomycetidae</taxon>
        <taxon>Eurotiales</taxon>
        <taxon>Aspergillaceae</taxon>
        <taxon>Aspergillus</taxon>
        <taxon>Aspergillus subgen. Circumdati</taxon>
    </lineage>
</organism>
<comment type="similarity">
    <text evidence="5">Belongs to the zinc-containing alcohol dehydrogenase family.</text>
</comment>
<dbReference type="GeneID" id="26812043"/>
<feature type="domain" description="Yippee" evidence="6">
    <location>
        <begin position="13"/>
        <end position="110"/>
    </location>
</feature>
<dbReference type="InterPro" id="IPR013149">
    <property type="entry name" value="ADH-like_C"/>
</dbReference>
<keyword evidence="3 5" id="KW-0862">Zinc</keyword>
<dbReference type="EMBL" id="JNOM01000422">
    <property type="protein sequence ID" value="KNG81664.1"/>
    <property type="molecule type" value="Genomic_DNA"/>
</dbReference>
<dbReference type="PANTHER" id="PTHR42813:SF2">
    <property type="entry name" value="DEHYDROGENASE, ZINC-CONTAINING, PUTATIVE (AFU_ORTHOLOGUE AFUA_2G02810)-RELATED"/>
    <property type="match status" value="1"/>
</dbReference>
<dbReference type="Pfam" id="PF08240">
    <property type="entry name" value="ADH_N"/>
    <property type="match status" value="1"/>
</dbReference>
<evidence type="ECO:0000256" key="3">
    <source>
        <dbReference type="ARBA" id="ARBA00022833"/>
    </source>
</evidence>
<keyword evidence="4" id="KW-0560">Oxidoreductase</keyword>
<evidence type="ECO:0000256" key="5">
    <source>
        <dbReference type="RuleBase" id="RU361277"/>
    </source>
</evidence>
<dbReference type="SUPFAM" id="SSF51735">
    <property type="entry name" value="NAD(P)-binding Rossmann-fold domains"/>
    <property type="match status" value="1"/>
</dbReference>
<name>A0A0L1IQ83_ASPN3</name>
<dbReference type="GO" id="GO:0008270">
    <property type="term" value="F:zinc ion binding"/>
    <property type="evidence" value="ECO:0007669"/>
    <property type="project" value="InterPro"/>
</dbReference>
<dbReference type="InterPro" id="IPR004910">
    <property type="entry name" value="Yippee/Mis18/Cereblon"/>
</dbReference>
<reference evidence="7 8" key="1">
    <citation type="submission" date="2014-06" db="EMBL/GenBank/DDBJ databases">
        <title>The Genome of the Aflatoxigenic Filamentous Fungus Aspergillus nomius.</title>
        <authorList>
            <person name="Moore M.G."/>
            <person name="Shannon B.M."/>
            <person name="Brian M.M."/>
        </authorList>
    </citation>
    <scope>NUCLEOTIDE SEQUENCE [LARGE SCALE GENOMIC DNA]</scope>
    <source>
        <strain evidence="7 8">NRRL 13137</strain>
    </source>
</reference>
<dbReference type="Gene3D" id="3.40.50.720">
    <property type="entry name" value="NAD(P)-binding Rossmann-like Domain"/>
    <property type="match status" value="1"/>
</dbReference>
<evidence type="ECO:0000256" key="4">
    <source>
        <dbReference type="ARBA" id="ARBA00023002"/>
    </source>
</evidence>
<dbReference type="Pfam" id="PF03226">
    <property type="entry name" value="Yippee-Mis18"/>
    <property type="match status" value="1"/>
</dbReference>